<dbReference type="EMBL" id="SORI01000010">
    <property type="protein sequence ID" value="TDY59954.1"/>
    <property type="molecule type" value="Genomic_DNA"/>
</dbReference>
<dbReference type="OrthoDB" id="9810445at2"/>
<sequence length="360" mass="40025">MKFRRRITGVLLLFALFLIPLPLWALSDDMKKEIALGEKVAADVEKQWERVADPALSARLSMLLGRFLPHLSRPLPYEVRIVREKMVNAFSLPGGIVYFTTGMLDFLRTDAEVAAILAHELVHADRRHVMIQTARASKINLAALVLMIASQGSAGPMILTNLAQIAVTNSYSKDLEREADKEGFRILVEAGFPPAAMVTSLEAMIYDQLKRPYVDPGVFMTHPELPERVAYILQTARETNIPIRRKKALNLLRPSVESREGKTVLLLDGEPVWSLPESTENRGIAVEAAEKIDGLLQMETAPYEIQVITFDGKNALRVGPSIVAREPLPGGAESLESFRESLVRSLGEARNKHPGAKYLR</sequence>
<proteinExistence type="inferred from homology"/>
<feature type="domain" description="Peptidase M48" evidence="7">
    <location>
        <begin position="70"/>
        <end position="234"/>
    </location>
</feature>
<dbReference type="InterPro" id="IPR001915">
    <property type="entry name" value="Peptidase_M48"/>
</dbReference>
<dbReference type="PANTHER" id="PTHR22726:SF1">
    <property type="entry name" value="METALLOENDOPEPTIDASE OMA1, MITOCHONDRIAL"/>
    <property type="match status" value="1"/>
</dbReference>
<dbReference type="GO" id="GO:0004222">
    <property type="term" value="F:metalloendopeptidase activity"/>
    <property type="evidence" value="ECO:0007669"/>
    <property type="project" value="InterPro"/>
</dbReference>
<evidence type="ECO:0000256" key="4">
    <source>
        <dbReference type="ARBA" id="ARBA00022833"/>
    </source>
</evidence>
<evidence type="ECO:0000256" key="2">
    <source>
        <dbReference type="ARBA" id="ARBA00022723"/>
    </source>
</evidence>
<evidence type="ECO:0000313" key="8">
    <source>
        <dbReference type="EMBL" id="TDY59954.1"/>
    </source>
</evidence>
<evidence type="ECO:0000259" key="7">
    <source>
        <dbReference type="Pfam" id="PF01435"/>
    </source>
</evidence>
<keyword evidence="3 6" id="KW-0378">Hydrolase</keyword>
<organism evidence="8 9">
    <name type="scientific">Aminivibrio pyruvatiphilus</name>
    <dbReference type="NCBI Taxonomy" id="1005740"/>
    <lineage>
        <taxon>Bacteria</taxon>
        <taxon>Thermotogati</taxon>
        <taxon>Synergistota</taxon>
        <taxon>Synergistia</taxon>
        <taxon>Synergistales</taxon>
        <taxon>Aminobacteriaceae</taxon>
        <taxon>Aminivibrio</taxon>
    </lineage>
</organism>
<evidence type="ECO:0000256" key="1">
    <source>
        <dbReference type="ARBA" id="ARBA00022670"/>
    </source>
</evidence>
<dbReference type="Pfam" id="PF01435">
    <property type="entry name" value="Peptidase_M48"/>
    <property type="match status" value="1"/>
</dbReference>
<dbReference type="AlphaFoldDB" id="A0A4R8M4I1"/>
<name>A0A4R8M4I1_9BACT</name>
<evidence type="ECO:0000313" key="9">
    <source>
        <dbReference type="Proteomes" id="UP000295066"/>
    </source>
</evidence>
<dbReference type="InterPro" id="IPR051156">
    <property type="entry name" value="Mito/Outer_Membr_Metalloprot"/>
</dbReference>
<dbReference type="PANTHER" id="PTHR22726">
    <property type="entry name" value="METALLOENDOPEPTIDASE OMA1"/>
    <property type="match status" value="1"/>
</dbReference>
<evidence type="ECO:0000256" key="5">
    <source>
        <dbReference type="ARBA" id="ARBA00023049"/>
    </source>
</evidence>
<keyword evidence="2" id="KW-0479">Metal-binding</keyword>
<comment type="similarity">
    <text evidence="6">Belongs to the peptidase M48 family.</text>
</comment>
<evidence type="ECO:0000256" key="3">
    <source>
        <dbReference type="ARBA" id="ARBA00022801"/>
    </source>
</evidence>
<gene>
    <name evidence="8" type="ORF">C8D99_11088</name>
</gene>
<evidence type="ECO:0000256" key="6">
    <source>
        <dbReference type="RuleBase" id="RU003983"/>
    </source>
</evidence>
<dbReference type="Gene3D" id="3.30.2010.10">
    <property type="entry name" value="Metalloproteases ('zincins'), catalytic domain"/>
    <property type="match status" value="1"/>
</dbReference>
<dbReference type="GO" id="GO:0046872">
    <property type="term" value="F:metal ion binding"/>
    <property type="evidence" value="ECO:0007669"/>
    <property type="project" value="UniProtKB-KW"/>
</dbReference>
<comment type="caution">
    <text evidence="8">The sequence shown here is derived from an EMBL/GenBank/DDBJ whole genome shotgun (WGS) entry which is preliminary data.</text>
</comment>
<keyword evidence="4 6" id="KW-0862">Zinc</keyword>
<dbReference type="GO" id="GO:0016020">
    <property type="term" value="C:membrane"/>
    <property type="evidence" value="ECO:0007669"/>
    <property type="project" value="TreeGrafter"/>
</dbReference>
<keyword evidence="5 6" id="KW-0482">Metalloprotease</keyword>
<dbReference type="Proteomes" id="UP000295066">
    <property type="component" value="Unassembled WGS sequence"/>
</dbReference>
<accession>A0A4R8M4I1</accession>
<protein>
    <submittedName>
        <fullName evidence="8">Peptidase M48-like protein</fullName>
    </submittedName>
</protein>
<keyword evidence="1 6" id="KW-0645">Protease</keyword>
<reference evidence="8 9" key="1">
    <citation type="submission" date="2019-03" db="EMBL/GenBank/DDBJ databases">
        <title>Genomic Encyclopedia of Type Strains, Phase IV (KMG-IV): sequencing the most valuable type-strain genomes for metagenomic binning, comparative biology and taxonomic classification.</title>
        <authorList>
            <person name="Goeker M."/>
        </authorList>
    </citation>
    <scope>NUCLEOTIDE SEQUENCE [LARGE SCALE GENOMIC DNA]</scope>
    <source>
        <strain evidence="8 9">DSM 25964</strain>
    </source>
</reference>
<comment type="cofactor">
    <cofactor evidence="6">
        <name>Zn(2+)</name>
        <dbReference type="ChEBI" id="CHEBI:29105"/>
    </cofactor>
    <text evidence="6">Binds 1 zinc ion per subunit.</text>
</comment>
<keyword evidence="9" id="KW-1185">Reference proteome</keyword>
<dbReference type="GO" id="GO:0051603">
    <property type="term" value="P:proteolysis involved in protein catabolic process"/>
    <property type="evidence" value="ECO:0007669"/>
    <property type="project" value="TreeGrafter"/>
</dbReference>